<feature type="compositionally biased region" description="Basic and acidic residues" evidence="1">
    <location>
        <begin position="31"/>
        <end position="42"/>
    </location>
</feature>
<feature type="region of interest" description="Disordered" evidence="1">
    <location>
        <begin position="1"/>
        <end position="55"/>
    </location>
</feature>
<evidence type="ECO:0000313" key="2">
    <source>
        <dbReference type="EMBL" id="PDW00224.1"/>
    </source>
</evidence>
<comment type="caution">
    <text evidence="2">The sequence shown here is derived from an EMBL/GenBank/DDBJ whole genome shotgun (WGS) entry which is preliminary data.</text>
</comment>
<reference evidence="2 3" key="1">
    <citation type="submission" date="2016-05" db="EMBL/GenBank/DDBJ databases">
        <authorList>
            <person name="Lavstsen T."/>
            <person name="Jespersen J.S."/>
        </authorList>
    </citation>
    <scope>NUCLEOTIDE SEQUENCE [LARGE SCALE GENOMIC DNA]</scope>
    <source>
        <strain evidence="2 3">B7-9</strain>
    </source>
</reference>
<accession>A0A2H3KXM5</accession>
<evidence type="ECO:0000313" key="3">
    <source>
        <dbReference type="Proteomes" id="UP000220922"/>
    </source>
</evidence>
<evidence type="ECO:0000256" key="1">
    <source>
        <dbReference type="SAM" id="MobiDB-lite"/>
    </source>
</evidence>
<dbReference type="AlphaFoldDB" id="A0A2H3KXM5"/>
<sequence>MTSSHPDHTRAPKPPFSRVANHSSAIPIPPGDREQPRRDRLGKTSPDGTSRDASHNHVRLDIAAHHRTCANHGPDANRNPRQNDRAVADPDIVANQAVVRPPPGEEVGIIALGKAVLGTPVGQMMLSHPLDRVVARIDPHMRGDRAEAPNRSIDNLVVARTVAIVAKFALDQFALWPNFSPTAETTCLYACARVDARALTQVWFNQRRRWYSHHRQRRWASTSRTTQDDLARFRGMSGVTKSNRTSKIWSSMLRG</sequence>
<dbReference type="EMBL" id="LYXE01000050">
    <property type="protein sequence ID" value="PDW00224.1"/>
    <property type="molecule type" value="Genomic_DNA"/>
</dbReference>
<dbReference type="Proteomes" id="UP000220922">
    <property type="component" value="Unassembled WGS sequence"/>
</dbReference>
<protein>
    <submittedName>
        <fullName evidence="2">Uncharacterized protein</fullName>
    </submittedName>
</protein>
<keyword evidence="3" id="KW-1185">Reference proteome</keyword>
<organism evidence="2 3">
    <name type="scientific">Candidatus Chloroploca asiatica</name>
    <dbReference type="NCBI Taxonomy" id="1506545"/>
    <lineage>
        <taxon>Bacteria</taxon>
        <taxon>Bacillati</taxon>
        <taxon>Chloroflexota</taxon>
        <taxon>Chloroflexia</taxon>
        <taxon>Chloroflexales</taxon>
        <taxon>Chloroflexineae</taxon>
        <taxon>Oscillochloridaceae</taxon>
        <taxon>Candidatus Chloroploca</taxon>
    </lineage>
</organism>
<gene>
    <name evidence="2" type="ORF">A9Q02_10410</name>
</gene>
<feature type="compositionally biased region" description="Basic and acidic residues" evidence="1">
    <location>
        <begin position="1"/>
        <end position="10"/>
    </location>
</feature>
<proteinExistence type="predicted"/>
<name>A0A2H3KXM5_9CHLR</name>